<reference evidence="3" key="1">
    <citation type="submission" date="2020-12" db="EMBL/GenBank/DDBJ databases">
        <title>Genomic characterization of non-nitrogen-fixing Frankia strains.</title>
        <authorList>
            <person name="Carlos-Shanley C."/>
            <person name="Guerra T."/>
            <person name="Hahn D."/>
        </authorList>
    </citation>
    <scope>NUCLEOTIDE SEQUENCE</scope>
    <source>
        <strain evidence="3">CN6</strain>
    </source>
</reference>
<dbReference type="AlphaFoldDB" id="A0A937RK50"/>
<feature type="domain" description="AAA+ ATPase" evidence="2">
    <location>
        <begin position="37"/>
        <end position="180"/>
    </location>
</feature>
<name>A0A937RK50_9ACTN</name>
<protein>
    <submittedName>
        <fullName evidence="3">AAA family ATPase</fullName>
    </submittedName>
</protein>
<dbReference type="InterPro" id="IPR003593">
    <property type="entry name" value="AAA+_ATPase"/>
</dbReference>
<evidence type="ECO:0000259" key="2">
    <source>
        <dbReference type="SMART" id="SM00382"/>
    </source>
</evidence>
<dbReference type="GO" id="GO:0005524">
    <property type="term" value="F:ATP binding"/>
    <property type="evidence" value="ECO:0007669"/>
    <property type="project" value="InterPro"/>
</dbReference>
<dbReference type="Gene3D" id="3.40.50.300">
    <property type="entry name" value="P-loop containing nucleotide triphosphate hydrolases"/>
    <property type="match status" value="1"/>
</dbReference>
<dbReference type="PIRSF" id="PIRSF002849">
    <property type="entry name" value="AAA_ATPase_chaperone_MoxR_prd"/>
    <property type="match status" value="1"/>
</dbReference>
<feature type="region of interest" description="Disordered" evidence="1">
    <location>
        <begin position="361"/>
        <end position="387"/>
    </location>
</feature>
<accession>A0A937RK50</accession>
<keyword evidence="4" id="KW-1185">Reference proteome</keyword>
<dbReference type="SMART" id="SM00382">
    <property type="entry name" value="AAA"/>
    <property type="match status" value="1"/>
</dbReference>
<comment type="caution">
    <text evidence="3">The sequence shown here is derived from an EMBL/GenBank/DDBJ whole genome shotgun (WGS) entry which is preliminary data.</text>
</comment>
<dbReference type="CDD" id="cd00009">
    <property type="entry name" value="AAA"/>
    <property type="match status" value="1"/>
</dbReference>
<dbReference type="InterPro" id="IPR050764">
    <property type="entry name" value="CbbQ/NirQ/NorQ/GpvN"/>
</dbReference>
<evidence type="ECO:0000313" key="3">
    <source>
        <dbReference type="EMBL" id="MBL7627878.1"/>
    </source>
</evidence>
<dbReference type="InterPro" id="IPR011703">
    <property type="entry name" value="ATPase_AAA-3"/>
</dbReference>
<dbReference type="SUPFAM" id="SSF52540">
    <property type="entry name" value="P-loop containing nucleoside triphosphate hydrolases"/>
    <property type="match status" value="1"/>
</dbReference>
<dbReference type="GO" id="GO:0016887">
    <property type="term" value="F:ATP hydrolysis activity"/>
    <property type="evidence" value="ECO:0007669"/>
    <property type="project" value="InterPro"/>
</dbReference>
<dbReference type="Gene3D" id="1.10.8.80">
    <property type="entry name" value="Magnesium chelatase subunit I, C-Terminal domain"/>
    <property type="match status" value="1"/>
</dbReference>
<dbReference type="Pfam" id="PF07726">
    <property type="entry name" value="AAA_3"/>
    <property type="match status" value="1"/>
</dbReference>
<proteinExistence type="predicted"/>
<dbReference type="RefSeq" id="WP_203000982.1">
    <property type="nucleotide sequence ID" value="NZ_JADWYU010000199.1"/>
</dbReference>
<organism evidence="3 4">
    <name type="scientific">Frankia nepalensis</name>
    <dbReference type="NCBI Taxonomy" id="1836974"/>
    <lineage>
        <taxon>Bacteria</taxon>
        <taxon>Bacillati</taxon>
        <taxon>Actinomycetota</taxon>
        <taxon>Actinomycetes</taxon>
        <taxon>Frankiales</taxon>
        <taxon>Frankiaceae</taxon>
        <taxon>Frankia</taxon>
    </lineage>
</organism>
<dbReference type="EMBL" id="JAEACQ010000164">
    <property type="protein sequence ID" value="MBL7627878.1"/>
    <property type="molecule type" value="Genomic_DNA"/>
</dbReference>
<dbReference type="PANTHER" id="PTHR42759:SF5">
    <property type="entry name" value="METHANOL DEHYDROGENASE REGULATOR"/>
    <property type="match status" value="1"/>
</dbReference>
<gene>
    <name evidence="3" type="ORF">I7412_11975</name>
</gene>
<sequence>MDVEGFAADVALVAENVRRVVRGKDAAVDLALICLFAGGHLLVEDRPGVGKTLLARSIAASLRADMKRIQFTPDLQPTDVTGMTVYDQSATAAADRFPFHKGPLFTNVVLADEINRASPRTQAALLEAMEERQVSFDGQTHPLPDEKRSGPFFVVATQNPLDAAGTYPLPDAQLDRFLMRLSMGYPAEADELRILRDDAAGAGPDDLSPVLDGPRVLEMIDWARAGVTASDLVYRRALEIVDKTRKLAEGTELPDGWRGERITASMPGPWLRCGASPRAAVALMRAARVAAACRVDEPPKAGTAPGPEPIVAPADVRRVVEPCDLTKVAVAVLAHRLQLAPVLLRSGVTSEDVVNDVLRSIPGARDQAPPPAAPPARDRGRSRGRSR</sequence>
<dbReference type="PANTHER" id="PTHR42759">
    <property type="entry name" value="MOXR FAMILY PROTEIN"/>
    <property type="match status" value="1"/>
</dbReference>
<dbReference type="Proteomes" id="UP000604475">
    <property type="component" value="Unassembled WGS sequence"/>
</dbReference>
<evidence type="ECO:0000256" key="1">
    <source>
        <dbReference type="SAM" id="MobiDB-lite"/>
    </source>
</evidence>
<evidence type="ECO:0000313" key="4">
    <source>
        <dbReference type="Proteomes" id="UP000604475"/>
    </source>
</evidence>
<dbReference type="InterPro" id="IPR027417">
    <property type="entry name" value="P-loop_NTPase"/>
</dbReference>